<accession>A0A7R9DYS8</accession>
<feature type="signal peptide" evidence="9">
    <location>
        <begin position="1"/>
        <end position="16"/>
    </location>
</feature>
<dbReference type="InterPro" id="IPR011701">
    <property type="entry name" value="MFS"/>
</dbReference>
<dbReference type="InterPro" id="IPR020846">
    <property type="entry name" value="MFS_dom"/>
</dbReference>
<feature type="transmembrane region" description="Helical" evidence="8">
    <location>
        <begin position="323"/>
        <end position="342"/>
    </location>
</feature>
<dbReference type="CDD" id="cd17318">
    <property type="entry name" value="MFS_SLC17"/>
    <property type="match status" value="1"/>
</dbReference>
<organism evidence="11">
    <name type="scientific">Timema monikensis</name>
    <dbReference type="NCBI Taxonomy" id="170555"/>
    <lineage>
        <taxon>Eukaryota</taxon>
        <taxon>Metazoa</taxon>
        <taxon>Ecdysozoa</taxon>
        <taxon>Arthropoda</taxon>
        <taxon>Hexapoda</taxon>
        <taxon>Insecta</taxon>
        <taxon>Pterygota</taxon>
        <taxon>Neoptera</taxon>
        <taxon>Polyneoptera</taxon>
        <taxon>Phasmatodea</taxon>
        <taxon>Timematodea</taxon>
        <taxon>Timematoidea</taxon>
        <taxon>Timematidae</taxon>
        <taxon>Timema</taxon>
    </lineage>
</organism>
<evidence type="ECO:0000313" key="11">
    <source>
        <dbReference type="EMBL" id="CAD7424251.1"/>
    </source>
</evidence>
<feature type="region of interest" description="Disordered" evidence="7">
    <location>
        <begin position="417"/>
        <end position="438"/>
    </location>
</feature>
<dbReference type="EMBL" id="OB792771">
    <property type="protein sequence ID" value="CAD7424251.1"/>
    <property type="molecule type" value="Genomic_DNA"/>
</dbReference>
<dbReference type="Pfam" id="PF07690">
    <property type="entry name" value="MFS_1"/>
    <property type="match status" value="1"/>
</dbReference>
<dbReference type="GO" id="GO:0016020">
    <property type="term" value="C:membrane"/>
    <property type="evidence" value="ECO:0007669"/>
    <property type="project" value="UniProtKB-SubCell"/>
</dbReference>
<dbReference type="PANTHER" id="PTHR11662">
    <property type="entry name" value="SOLUTE CARRIER FAMILY 17"/>
    <property type="match status" value="1"/>
</dbReference>
<feature type="transmembrane region" description="Helical" evidence="8">
    <location>
        <begin position="131"/>
        <end position="152"/>
    </location>
</feature>
<evidence type="ECO:0000256" key="6">
    <source>
        <dbReference type="ARBA" id="ARBA00023136"/>
    </source>
</evidence>
<evidence type="ECO:0000256" key="4">
    <source>
        <dbReference type="ARBA" id="ARBA00022847"/>
    </source>
</evidence>
<evidence type="ECO:0000256" key="3">
    <source>
        <dbReference type="ARBA" id="ARBA00022692"/>
    </source>
</evidence>
<name>A0A7R9DYS8_9NEOP</name>
<evidence type="ECO:0000256" key="8">
    <source>
        <dbReference type="SAM" id="Phobius"/>
    </source>
</evidence>
<feature type="transmembrane region" description="Helical" evidence="8">
    <location>
        <begin position="259"/>
        <end position="276"/>
    </location>
</feature>
<feature type="transmembrane region" description="Helical" evidence="8">
    <location>
        <begin position="95"/>
        <end position="119"/>
    </location>
</feature>
<dbReference type="GO" id="GO:0015293">
    <property type="term" value="F:symporter activity"/>
    <property type="evidence" value="ECO:0007669"/>
    <property type="project" value="UniProtKB-KW"/>
</dbReference>
<evidence type="ECO:0000259" key="10">
    <source>
        <dbReference type="PROSITE" id="PS50850"/>
    </source>
</evidence>
<evidence type="ECO:0000256" key="1">
    <source>
        <dbReference type="ARBA" id="ARBA00004141"/>
    </source>
</evidence>
<feature type="transmembrane region" description="Helical" evidence="8">
    <location>
        <begin position="297"/>
        <end position="317"/>
    </location>
</feature>
<keyword evidence="3 8" id="KW-0812">Transmembrane</keyword>
<gene>
    <name evidence="11" type="ORF">TMSB3V08_LOCUS1209</name>
</gene>
<dbReference type="PROSITE" id="PS50850">
    <property type="entry name" value="MFS"/>
    <property type="match status" value="1"/>
</dbReference>
<reference evidence="11" key="1">
    <citation type="submission" date="2020-11" db="EMBL/GenBank/DDBJ databases">
        <authorList>
            <person name="Tran Van P."/>
        </authorList>
    </citation>
    <scope>NUCLEOTIDE SEQUENCE</scope>
</reference>
<evidence type="ECO:0000256" key="7">
    <source>
        <dbReference type="SAM" id="MobiDB-lite"/>
    </source>
</evidence>
<evidence type="ECO:0000256" key="2">
    <source>
        <dbReference type="ARBA" id="ARBA00022448"/>
    </source>
</evidence>
<dbReference type="InterPro" id="IPR050382">
    <property type="entry name" value="MFS_Na/Anion_cotransporter"/>
</dbReference>
<comment type="subcellular location">
    <subcellularLocation>
        <location evidence="1">Membrane</location>
        <topology evidence="1">Multi-pass membrane protein</topology>
    </subcellularLocation>
</comment>
<dbReference type="PANTHER" id="PTHR11662:SF457">
    <property type="entry name" value="MAJOR FACILITATOR SUPERFAMILY TRANSPORTER 3"/>
    <property type="match status" value="1"/>
</dbReference>
<dbReference type="FunFam" id="1.20.1250.20:FF:000003">
    <property type="entry name" value="Solute carrier family 17 member 3"/>
    <property type="match status" value="1"/>
</dbReference>
<evidence type="ECO:0000256" key="5">
    <source>
        <dbReference type="ARBA" id="ARBA00022989"/>
    </source>
</evidence>
<feature type="transmembrane region" description="Helical" evidence="8">
    <location>
        <begin position="158"/>
        <end position="178"/>
    </location>
</feature>
<keyword evidence="6 8" id="KW-0472">Membrane</keyword>
<protein>
    <recommendedName>
        <fullName evidence="10">Major facilitator superfamily (MFS) profile domain-containing protein</fullName>
    </recommendedName>
</protein>
<feature type="domain" description="Major facilitator superfamily (MFS) profile" evidence="10">
    <location>
        <begin position="1"/>
        <end position="414"/>
    </location>
</feature>
<feature type="transmembrane region" description="Helical" evidence="8">
    <location>
        <begin position="390"/>
        <end position="409"/>
    </location>
</feature>
<dbReference type="InterPro" id="IPR036259">
    <property type="entry name" value="MFS_trans_sf"/>
</dbReference>
<sequence length="438" mass="48150">MLHRTLVVQLLARVTGLLLFNPWPVLQDGPFPWDEPLQGLILSSYFWGYLVSQLPAGRMAEMFSAKWVLFMSALLNIVGCLLTPSFSYLHYSGLLVLRVLQGIGGGLSFPAMHVMIARWAPPQERSVISSVIYAGMALGTVISMLMTGAISAALGWEAVFYIMGALSLVWCALWVWLVTDSPETHPYISDREKEHISSHLGHTVHDKALKVPWVKILTSLPFWGILVAHICSNSGWYMMLIELPTYMNQILKFSIAKNALLSSMPFLIMWFFSIALSKSLDTARSKKYITTTTARKIATAIATLVPCVCLVAVSFIGCDRAGAVALMTVGTMAIGGMFSGFLSNHIDIAPNFAGTLIGITNTLATIPGFVVPLFVGYMTHNNQTIAQWRIIFLTMAALYVLGFAVYTLFGSGEEQSWNETSEAPAEETEAETQQNTPM</sequence>
<proteinExistence type="predicted"/>
<feature type="transmembrane region" description="Helical" evidence="8">
    <location>
        <begin position="354"/>
        <end position="378"/>
    </location>
</feature>
<feature type="chain" id="PRO_5031142661" description="Major facilitator superfamily (MFS) profile domain-containing protein" evidence="9">
    <location>
        <begin position="17"/>
        <end position="438"/>
    </location>
</feature>
<keyword evidence="2" id="KW-0813">Transport</keyword>
<dbReference type="GO" id="GO:0006820">
    <property type="term" value="P:monoatomic anion transport"/>
    <property type="evidence" value="ECO:0007669"/>
    <property type="project" value="TreeGrafter"/>
</dbReference>
<dbReference type="Gene3D" id="1.20.1250.20">
    <property type="entry name" value="MFS general substrate transporter like domains"/>
    <property type="match status" value="1"/>
</dbReference>
<dbReference type="FunFam" id="1.20.1250.20:FF:000157">
    <property type="entry name" value="Inorganic phosphate cotransporter"/>
    <property type="match status" value="1"/>
</dbReference>
<dbReference type="AlphaFoldDB" id="A0A7R9DYS8"/>
<keyword evidence="5 8" id="KW-1133">Transmembrane helix</keyword>
<evidence type="ECO:0000256" key="9">
    <source>
        <dbReference type="SAM" id="SignalP"/>
    </source>
</evidence>
<dbReference type="SUPFAM" id="SSF103473">
    <property type="entry name" value="MFS general substrate transporter"/>
    <property type="match status" value="1"/>
</dbReference>
<feature type="transmembrane region" description="Helical" evidence="8">
    <location>
        <begin position="220"/>
        <end position="239"/>
    </location>
</feature>
<keyword evidence="4" id="KW-0769">Symport</keyword>
<feature type="transmembrane region" description="Helical" evidence="8">
    <location>
        <begin position="68"/>
        <end position="89"/>
    </location>
</feature>
<keyword evidence="9" id="KW-0732">Signal</keyword>